<dbReference type="Gene3D" id="1.20.120.530">
    <property type="entry name" value="GntR ligand-binding domain-like"/>
    <property type="match status" value="1"/>
</dbReference>
<proteinExistence type="predicted"/>
<protein>
    <submittedName>
        <fullName evidence="6">Regulatory protein, gntR family</fullName>
    </submittedName>
</protein>
<feature type="region of interest" description="Disordered" evidence="4">
    <location>
        <begin position="1"/>
        <end position="21"/>
    </location>
</feature>
<evidence type="ECO:0000256" key="1">
    <source>
        <dbReference type="ARBA" id="ARBA00023015"/>
    </source>
</evidence>
<dbReference type="STRING" id="1122133.SAMN02745157_3854"/>
<dbReference type="PRINTS" id="PR00035">
    <property type="entry name" value="HTHGNTR"/>
</dbReference>
<evidence type="ECO:0000259" key="5">
    <source>
        <dbReference type="PROSITE" id="PS50949"/>
    </source>
</evidence>
<reference evidence="6 7" key="1">
    <citation type="submission" date="2016-11" db="EMBL/GenBank/DDBJ databases">
        <authorList>
            <person name="Jaros S."/>
            <person name="Januszkiewicz K."/>
            <person name="Wedrychowicz H."/>
        </authorList>
    </citation>
    <scope>NUCLEOTIDE SEQUENCE [LARGE SCALE GENOMIC DNA]</scope>
    <source>
        <strain evidence="6 7">DSM 19436</strain>
    </source>
</reference>
<gene>
    <name evidence="6" type="ORF">SAMN02745157_3854</name>
</gene>
<evidence type="ECO:0000256" key="2">
    <source>
        <dbReference type="ARBA" id="ARBA00023125"/>
    </source>
</evidence>
<dbReference type="Proteomes" id="UP000184485">
    <property type="component" value="Unassembled WGS sequence"/>
</dbReference>
<keyword evidence="7" id="KW-1185">Reference proteome</keyword>
<keyword evidence="1" id="KW-0805">Transcription regulation</keyword>
<dbReference type="CDD" id="cd07377">
    <property type="entry name" value="WHTH_GntR"/>
    <property type="match status" value="1"/>
</dbReference>
<organism evidence="6 7">
    <name type="scientific">Kaistia soli DSM 19436</name>
    <dbReference type="NCBI Taxonomy" id="1122133"/>
    <lineage>
        <taxon>Bacteria</taxon>
        <taxon>Pseudomonadati</taxon>
        <taxon>Pseudomonadota</taxon>
        <taxon>Alphaproteobacteria</taxon>
        <taxon>Hyphomicrobiales</taxon>
        <taxon>Kaistiaceae</taxon>
        <taxon>Kaistia</taxon>
    </lineage>
</organism>
<dbReference type="Pfam" id="PF07729">
    <property type="entry name" value="FCD"/>
    <property type="match status" value="1"/>
</dbReference>
<evidence type="ECO:0000256" key="4">
    <source>
        <dbReference type="SAM" id="MobiDB-lite"/>
    </source>
</evidence>
<dbReference type="InterPro" id="IPR036388">
    <property type="entry name" value="WH-like_DNA-bd_sf"/>
</dbReference>
<sequence length="282" mass="31420">MNTNAPERKRAKDPEDSNSSARIFAPIKAHRTFETVIERIIDAIDAKGLSEGDRLPNETEMAKLLEVSRPTLRQALRILENSGVLRIRAGQAGGVFVATGMIPLDLVGKNIAHEAHHAAELIATRRMLEPIVYHLAAENASEEELDQIADTIRLMERHLGDPGMVQRADGMFHRRVAHAAGNQFLLRTMTSIYRDLNPLRGALNNDAEHGRHMIDVHSRQLAAIRARDHDAIERLLQETFVDLEEEFHVATRFSVRWTAIEGAPRPPSPSAGKSGGKRPLRS</sequence>
<evidence type="ECO:0000313" key="7">
    <source>
        <dbReference type="Proteomes" id="UP000184485"/>
    </source>
</evidence>
<keyword evidence="3" id="KW-0804">Transcription</keyword>
<dbReference type="SMART" id="SM00895">
    <property type="entry name" value="FCD"/>
    <property type="match status" value="1"/>
</dbReference>
<dbReference type="SUPFAM" id="SSF46785">
    <property type="entry name" value="Winged helix' DNA-binding domain"/>
    <property type="match status" value="1"/>
</dbReference>
<dbReference type="SMART" id="SM00345">
    <property type="entry name" value="HTH_GNTR"/>
    <property type="match status" value="1"/>
</dbReference>
<dbReference type="GO" id="GO:0003700">
    <property type="term" value="F:DNA-binding transcription factor activity"/>
    <property type="evidence" value="ECO:0007669"/>
    <property type="project" value="InterPro"/>
</dbReference>
<evidence type="ECO:0000256" key="3">
    <source>
        <dbReference type="ARBA" id="ARBA00023163"/>
    </source>
</evidence>
<accession>A0A1M5IDP2</accession>
<dbReference type="AlphaFoldDB" id="A0A1M5IDP2"/>
<feature type="domain" description="HTH gntR-type" evidence="5">
    <location>
        <begin position="30"/>
        <end position="100"/>
    </location>
</feature>
<feature type="compositionally biased region" description="Basic and acidic residues" evidence="4">
    <location>
        <begin position="1"/>
        <end position="15"/>
    </location>
</feature>
<evidence type="ECO:0000313" key="6">
    <source>
        <dbReference type="EMBL" id="SHG26392.1"/>
    </source>
</evidence>
<dbReference type="InterPro" id="IPR000524">
    <property type="entry name" value="Tscrpt_reg_HTH_GntR"/>
</dbReference>
<dbReference type="PANTHER" id="PTHR43537">
    <property type="entry name" value="TRANSCRIPTIONAL REGULATOR, GNTR FAMILY"/>
    <property type="match status" value="1"/>
</dbReference>
<dbReference type="RefSeq" id="WP_073056051.1">
    <property type="nucleotide sequence ID" value="NZ_FQUP01000004.1"/>
</dbReference>
<dbReference type="GO" id="GO:0003677">
    <property type="term" value="F:DNA binding"/>
    <property type="evidence" value="ECO:0007669"/>
    <property type="project" value="UniProtKB-KW"/>
</dbReference>
<dbReference type="PANTHER" id="PTHR43537:SF5">
    <property type="entry name" value="UXU OPERON TRANSCRIPTIONAL REGULATOR"/>
    <property type="match status" value="1"/>
</dbReference>
<dbReference type="InterPro" id="IPR008920">
    <property type="entry name" value="TF_FadR/GntR_C"/>
</dbReference>
<keyword evidence="2" id="KW-0238">DNA-binding</keyword>
<dbReference type="Gene3D" id="1.10.10.10">
    <property type="entry name" value="Winged helix-like DNA-binding domain superfamily/Winged helix DNA-binding domain"/>
    <property type="match status" value="1"/>
</dbReference>
<feature type="region of interest" description="Disordered" evidence="4">
    <location>
        <begin position="261"/>
        <end position="282"/>
    </location>
</feature>
<dbReference type="EMBL" id="FQUP01000004">
    <property type="protein sequence ID" value="SHG26392.1"/>
    <property type="molecule type" value="Genomic_DNA"/>
</dbReference>
<name>A0A1M5IDP2_9HYPH</name>
<dbReference type="InterPro" id="IPR036390">
    <property type="entry name" value="WH_DNA-bd_sf"/>
</dbReference>
<dbReference type="InterPro" id="IPR011711">
    <property type="entry name" value="GntR_C"/>
</dbReference>
<dbReference type="SUPFAM" id="SSF48008">
    <property type="entry name" value="GntR ligand-binding domain-like"/>
    <property type="match status" value="1"/>
</dbReference>
<dbReference type="OrthoDB" id="284307at2"/>
<dbReference type="Pfam" id="PF00392">
    <property type="entry name" value="GntR"/>
    <property type="match status" value="1"/>
</dbReference>
<dbReference type="PROSITE" id="PS50949">
    <property type="entry name" value="HTH_GNTR"/>
    <property type="match status" value="1"/>
</dbReference>